<organism evidence="9 10">
    <name type="scientific">Chlorella vulgaris</name>
    <name type="common">Green alga</name>
    <dbReference type="NCBI Taxonomy" id="3077"/>
    <lineage>
        <taxon>Eukaryota</taxon>
        <taxon>Viridiplantae</taxon>
        <taxon>Chlorophyta</taxon>
        <taxon>core chlorophytes</taxon>
        <taxon>Trebouxiophyceae</taxon>
        <taxon>Chlorellales</taxon>
        <taxon>Chlorellaceae</taxon>
        <taxon>Chlorella clade</taxon>
        <taxon>Chlorella</taxon>
    </lineage>
</organism>
<keyword evidence="2" id="KW-0808">Transferase</keyword>
<dbReference type="PROSITE" id="PS50011">
    <property type="entry name" value="PROTEIN_KINASE_DOM"/>
    <property type="match status" value="1"/>
</dbReference>
<dbReference type="EMBL" id="SIDB01000003">
    <property type="protein sequence ID" value="KAI3434966.1"/>
    <property type="molecule type" value="Genomic_DNA"/>
</dbReference>
<evidence type="ECO:0000259" key="8">
    <source>
        <dbReference type="PROSITE" id="PS50011"/>
    </source>
</evidence>
<dbReference type="InterPro" id="IPR000719">
    <property type="entry name" value="Prot_kinase_dom"/>
</dbReference>
<dbReference type="GO" id="GO:0004674">
    <property type="term" value="F:protein serine/threonine kinase activity"/>
    <property type="evidence" value="ECO:0007669"/>
    <property type="project" value="UniProtKB-KW"/>
</dbReference>
<dbReference type="Gene3D" id="3.30.200.20">
    <property type="entry name" value="Phosphorylase Kinase, domain 1"/>
    <property type="match status" value="1"/>
</dbReference>
<dbReference type="GO" id="GO:0005524">
    <property type="term" value="F:ATP binding"/>
    <property type="evidence" value="ECO:0007669"/>
    <property type="project" value="UniProtKB-UniRule"/>
</dbReference>
<evidence type="ECO:0000256" key="4">
    <source>
        <dbReference type="ARBA" id="ARBA00022777"/>
    </source>
</evidence>
<dbReference type="InterPro" id="IPR011992">
    <property type="entry name" value="EF-hand-dom_pair"/>
</dbReference>
<evidence type="ECO:0000313" key="10">
    <source>
        <dbReference type="Proteomes" id="UP001055712"/>
    </source>
</evidence>
<accession>A0A9D4TUI5</accession>
<dbReference type="InterPro" id="IPR017441">
    <property type="entry name" value="Protein_kinase_ATP_BS"/>
</dbReference>
<dbReference type="InterPro" id="IPR011009">
    <property type="entry name" value="Kinase-like_dom_sf"/>
</dbReference>
<feature type="binding site" evidence="6">
    <location>
        <position position="120"/>
    </location>
    <ligand>
        <name>ATP</name>
        <dbReference type="ChEBI" id="CHEBI:30616"/>
    </ligand>
</feature>
<dbReference type="PROSITE" id="PS00107">
    <property type="entry name" value="PROTEIN_KINASE_ATP"/>
    <property type="match status" value="1"/>
</dbReference>
<evidence type="ECO:0000256" key="6">
    <source>
        <dbReference type="PROSITE-ProRule" id="PRU10141"/>
    </source>
</evidence>
<feature type="domain" description="Protein kinase" evidence="8">
    <location>
        <begin position="91"/>
        <end position="362"/>
    </location>
</feature>
<reference evidence="9" key="1">
    <citation type="journal article" date="2019" name="Plant J.">
        <title>Chlorella vulgaris genome assembly and annotation reveals the molecular basis for metabolic acclimation to high light conditions.</title>
        <authorList>
            <person name="Cecchin M."/>
            <person name="Marcolungo L."/>
            <person name="Rossato M."/>
            <person name="Girolomoni L."/>
            <person name="Cosentino E."/>
            <person name="Cuine S."/>
            <person name="Li-Beisson Y."/>
            <person name="Delledonne M."/>
            <person name="Ballottari M."/>
        </authorList>
    </citation>
    <scope>NUCLEOTIDE SEQUENCE</scope>
    <source>
        <strain evidence="9">211/11P</strain>
    </source>
</reference>
<keyword evidence="3 6" id="KW-0547">Nucleotide-binding</keyword>
<sequence>MTSTALSTHYRARQVPPAAQQPRHAQQQHASAALSALRIAPLRQAAWATPAPRFQKRQRQRCNAAASFTEELVEASEFGYKGEQAFVEQYAMEKRKIGKGAHSSVYLAVDRETGERVAVKVMPKRFGPDGFLESTFACRVRNEVDISTRLGKSLNVCYFHGAYETDKAVHLVLELLSGGQLWDRVMKGEYGERQAARIMAEVLRTVAQCHSKDVILRDVKPHNWVFAAPGDDAPLKAVDFGISVYCPKGEYITQRAGTRSVMAPEVVREHYSHPADVWSAGIVAYLLLTGRLPYPFWEKLYVTKENVTADEMFHQILHAPLDFEAPPWDTLSTAAKEFVQALLDRDEVQRPTAEQALQHRWLMSEREDPDVPLNDSIVQRLQRFGTYGRLKQLALRTVASHIPEDSIILSDLRGLFLELDPADRGVVRFSRLQEELEEGNFNLSSAETQQLLSQMEVTPEGDITFPEFVASLVDWNDVQESSEWDSLVLAAFEEMDVDCSGAISTRSLELLLCGEDGCQAPDDIQAPLREARLDQDSCIRLPEFKQLLSARLLDPLDMFESRLVQSQ</sequence>
<evidence type="ECO:0000256" key="3">
    <source>
        <dbReference type="ARBA" id="ARBA00022741"/>
    </source>
</evidence>
<dbReference type="InterPro" id="IPR050205">
    <property type="entry name" value="CDPK_Ser/Thr_kinases"/>
</dbReference>
<reference evidence="9" key="2">
    <citation type="submission" date="2020-11" db="EMBL/GenBank/DDBJ databases">
        <authorList>
            <person name="Cecchin M."/>
            <person name="Marcolungo L."/>
            <person name="Rossato M."/>
            <person name="Girolomoni L."/>
            <person name="Cosentino E."/>
            <person name="Cuine S."/>
            <person name="Li-Beisson Y."/>
            <person name="Delledonne M."/>
            <person name="Ballottari M."/>
        </authorList>
    </citation>
    <scope>NUCLEOTIDE SEQUENCE</scope>
    <source>
        <strain evidence="9">211/11P</strain>
        <tissue evidence="9">Whole cell</tissue>
    </source>
</reference>
<evidence type="ECO:0000256" key="1">
    <source>
        <dbReference type="ARBA" id="ARBA00022527"/>
    </source>
</evidence>
<dbReference type="Gene3D" id="1.10.238.10">
    <property type="entry name" value="EF-hand"/>
    <property type="match status" value="2"/>
</dbReference>
<dbReference type="Proteomes" id="UP001055712">
    <property type="component" value="Unassembled WGS sequence"/>
</dbReference>
<evidence type="ECO:0000256" key="2">
    <source>
        <dbReference type="ARBA" id="ARBA00022679"/>
    </source>
</evidence>
<comment type="caution">
    <text evidence="9">The sequence shown here is derived from an EMBL/GenBank/DDBJ whole genome shotgun (WGS) entry which is preliminary data.</text>
</comment>
<evidence type="ECO:0000313" key="9">
    <source>
        <dbReference type="EMBL" id="KAI3434966.1"/>
    </source>
</evidence>
<gene>
    <name evidence="9" type="ORF">D9Q98_003018</name>
</gene>
<proteinExistence type="predicted"/>
<keyword evidence="10" id="KW-1185">Reference proteome</keyword>
<dbReference type="SUPFAM" id="SSF47473">
    <property type="entry name" value="EF-hand"/>
    <property type="match status" value="1"/>
</dbReference>
<dbReference type="SUPFAM" id="SSF56112">
    <property type="entry name" value="Protein kinase-like (PK-like)"/>
    <property type="match status" value="1"/>
</dbReference>
<keyword evidence="4" id="KW-0418">Kinase</keyword>
<protein>
    <recommendedName>
        <fullName evidence="8">Protein kinase domain-containing protein</fullName>
    </recommendedName>
</protein>
<dbReference type="Pfam" id="PF00069">
    <property type="entry name" value="Pkinase"/>
    <property type="match status" value="1"/>
</dbReference>
<feature type="compositionally biased region" description="Low complexity" evidence="7">
    <location>
        <begin position="13"/>
        <end position="29"/>
    </location>
</feature>
<dbReference type="Gene3D" id="1.10.510.10">
    <property type="entry name" value="Transferase(Phosphotransferase) domain 1"/>
    <property type="match status" value="1"/>
</dbReference>
<dbReference type="AlphaFoldDB" id="A0A9D4TUI5"/>
<name>A0A9D4TUI5_CHLVU</name>
<evidence type="ECO:0000256" key="7">
    <source>
        <dbReference type="SAM" id="MobiDB-lite"/>
    </source>
</evidence>
<keyword evidence="1" id="KW-0723">Serine/threonine-protein kinase</keyword>
<evidence type="ECO:0000256" key="5">
    <source>
        <dbReference type="ARBA" id="ARBA00022840"/>
    </source>
</evidence>
<dbReference type="SMART" id="SM00220">
    <property type="entry name" value="S_TKc"/>
    <property type="match status" value="1"/>
</dbReference>
<dbReference type="PANTHER" id="PTHR24349">
    <property type="entry name" value="SERINE/THREONINE-PROTEIN KINASE"/>
    <property type="match status" value="1"/>
</dbReference>
<dbReference type="OrthoDB" id="40902at2759"/>
<keyword evidence="5 6" id="KW-0067">ATP-binding</keyword>
<feature type="region of interest" description="Disordered" evidence="7">
    <location>
        <begin position="1"/>
        <end position="29"/>
    </location>
</feature>